<reference evidence="1 2" key="1">
    <citation type="submission" date="2024-08" db="EMBL/GenBank/DDBJ databases">
        <title>Insights into the chromosomal genome structure of Flemingia macrophylla.</title>
        <authorList>
            <person name="Ding Y."/>
            <person name="Zhao Y."/>
            <person name="Bi W."/>
            <person name="Wu M."/>
            <person name="Zhao G."/>
            <person name="Gong Y."/>
            <person name="Li W."/>
            <person name="Zhang P."/>
        </authorList>
    </citation>
    <scope>NUCLEOTIDE SEQUENCE [LARGE SCALE GENOMIC DNA]</scope>
    <source>
        <strain evidence="1">DYQJB</strain>
        <tissue evidence="1">Leaf</tissue>
    </source>
</reference>
<sequence length="66" mass="7873">MIIVFLFACSRDTNSNNRSMPFEEANRVMNQDTKLCLRSFLFSIPHFISEYNNTEQNNKIDQLRIR</sequence>
<dbReference type="AlphaFoldDB" id="A0ABD1ML90"/>
<protein>
    <recommendedName>
        <fullName evidence="3">Lipoprotein</fullName>
    </recommendedName>
</protein>
<name>A0ABD1ML90_9FABA</name>
<gene>
    <name evidence="1" type="ORF">Fmac_011022</name>
</gene>
<evidence type="ECO:0008006" key="3">
    <source>
        <dbReference type="Google" id="ProtNLM"/>
    </source>
</evidence>
<dbReference type="EMBL" id="JBGMDY010000004">
    <property type="protein sequence ID" value="KAL2336576.1"/>
    <property type="molecule type" value="Genomic_DNA"/>
</dbReference>
<keyword evidence="2" id="KW-1185">Reference proteome</keyword>
<evidence type="ECO:0000313" key="1">
    <source>
        <dbReference type="EMBL" id="KAL2336576.1"/>
    </source>
</evidence>
<organism evidence="1 2">
    <name type="scientific">Flemingia macrophylla</name>
    <dbReference type="NCBI Taxonomy" id="520843"/>
    <lineage>
        <taxon>Eukaryota</taxon>
        <taxon>Viridiplantae</taxon>
        <taxon>Streptophyta</taxon>
        <taxon>Embryophyta</taxon>
        <taxon>Tracheophyta</taxon>
        <taxon>Spermatophyta</taxon>
        <taxon>Magnoliopsida</taxon>
        <taxon>eudicotyledons</taxon>
        <taxon>Gunneridae</taxon>
        <taxon>Pentapetalae</taxon>
        <taxon>rosids</taxon>
        <taxon>fabids</taxon>
        <taxon>Fabales</taxon>
        <taxon>Fabaceae</taxon>
        <taxon>Papilionoideae</taxon>
        <taxon>50 kb inversion clade</taxon>
        <taxon>NPAAA clade</taxon>
        <taxon>indigoferoid/millettioid clade</taxon>
        <taxon>Phaseoleae</taxon>
        <taxon>Flemingia</taxon>
    </lineage>
</organism>
<dbReference type="Proteomes" id="UP001603857">
    <property type="component" value="Unassembled WGS sequence"/>
</dbReference>
<accession>A0ABD1ML90</accession>
<proteinExistence type="predicted"/>
<evidence type="ECO:0000313" key="2">
    <source>
        <dbReference type="Proteomes" id="UP001603857"/>
    </source>
</evidence>
<comment type="caution">
    <text evidence="1">The sequence shown here is derived from an EMBL/GenBank/DDBJ whole genome shotgun (WGS) entry which is preliminary data.</text>
</comment>